<dbReference type="PANTHER" id="PTHR12810:SF0">
    <property type="entry name" value="SMALL RIBOSOMAL SUBUNIT PROTEIN MS29"/>
    <property type="match status" value="1"/>
</dbReference>
<sequence length="382" mass="43810">MLRGRVLPVVRFRHSCRSSATLPDQAASFEEFRTGEAQPSKQSLLHEGKFYTVASEVKKRLFTHGGFPRLYEKQVKTFAEATLMVRKPALEIMDYIGRTNFNKPPIRYVLYGKDGVGKSLTMAHLLHFGMENGFVIVHVPWVANWLKRPRELVSLNEPEGFHDMPLDAAAWLIHFKTQNQPLLSQSELTVSKEYVWSPRESTPKGATLLELVEHGINRMKFASGTIEALLQELKILSTAGKCRTMVAIDGFNAFLVKKTTLQGLYKKRIPPEKITIVKPFLDIVNQDWQNGVCILTVDKMAVERGTTENELPFNLLGREGFELLDPFVPIHVGDYTEKEYYSCIEYYLNRRWIQNRQDGYDEELKYLSAKNPFKLMQLCSSL</sequence>
<evidence type="ECO:0000256" key="4">
    <source>
        <dbReference type="ARBA" id="ARBA00022980"/>
    </source>
</evidence>
<dbReference type="VEuPathDB" id="VectorBase:LLONM1_006089"/>
<dbReference type="Pfam" id="PF10236">
    <property type="entry name" value="DAP3"/>
    <property type="match status" value="1"/>
</dbReference>
<dbReference type="VEuPathDB" id="VectorBase:LLOJ001395"/>
<evidence type="ECO:0000313" key="9">
    <source>
        <dbReference type="Proteomes" id="UP000092461"/>
    </source>
</evidence>
<keyword evidence="3" id="KW-0809">Transit peptide</keyword>
<evidence type="ECO:0000256" key="7">
    <source>
        <dbReference type="ARBA" id="ARBA00035140"/>
    </source>
</evidence>
<dbReference type="PANTHER" id="PTHR12810">
    <property type="entry name" value="MITOCHONDRIAL 28S RIBOSOMAL PROTEIN S29"/>
    <property type="match status" value="1"/>
</dbReference>
<dbReference type="Proteomes" id="UP000092461">
    <property type="component" value="Unassembled WGS sequence"/>
</dbReference>
<dbReference type="GO" id="GO:0005763">
    <property type="term" value="C:mitochondrial small ribosomal subunit"/>
    <property type="evidence" value="ECO:0007669"/>
    <property type="project" value="TreeGrafter"/>
</dbReference>
<dbReference type="GO" id="GO:0003735">
    <property type="term" value="F:structural constituent of ribosome"/>
    <property type="evidence" value="ECO:0007669"/>
    <property type="project" value="TreeGrafter"/>
</dbReference>
<evidence type="ECO:0000256" key="6">
    <source>
        <dbReference type="ARBA" id="ARBA00023274"/>
    </source>
</evidence>
<keyword evidence="5" id="KW-0496">Mitochondrion</keyword>
<dbReference type="EnsemblMetazoa" id="LLOJ001395-RA">
    <property type="protein sequence ID" value="LLOJ001395-PA"/>
    <property type="gene ID" value="LLOJ001395"/>
</dbReference>
<dbReference type="GO" id="GO:0006915">
    <property type="term" value="P:apoptotic process"/>
    <property type="evidence" value="ECO:0007669"/>
    <property type="project" value="InterPro"/>
</dbReference>
<proteinExistence type="inferred from homology"/>
<evidence type="ECO:0000313" key="8">
    <source>
        <dbReference type="EnsemblMetazoa" id="LLOJ001395-PA"/>
    </source>
</evidence>
<dbReference type="AlphaFoldDB" id="A0A1B0CB96"/>
<evidence type="ECO:0000256" key="2">
    <source>
        <dbReference type="ARBA" id="ARBA00009863"/>
    </source>
</evidence>
<name>A0A1B0CB96_LUTLO</name>
<evidence type="ECO:0000256" key="5">
    <source>
        <dbReference type="ARBA" id="ARBA00023128"/>
    </source>
</evidence>
<protein>
    <recommendedName>
        <fullName evidence="7">Small ribosomal subunit protein mS29</fullName>
    </recommendedName>
</protein>
<keyword evidence="6" id="KW-0687">Ribonucleoprotein</keyword>
<comment type="similarity">
    <text evidence="2">Belongs to the mitochondrion-specific ribosomal protein mS29 family.</text>
</comment>
<evidence type="ECO:0000256" key="3">
    <source>
        <dbReference type="ARBA" id="ARBA00022946"/>
    </source>
</evidence>
<keyword evidence="9" id="KW-1185">Reference proteome</keyword>
<dbReference type="PRINTS" id="PR01716">
    <property type="entry name" value="DEATHASSOCP3"/>
</dbReference>
<comment type="subcellular location">
    <subcellularLocation>
        <location evidence="1">Mitochondrion</location>
    </subcellularLocation>
</comment>
<accession>A0A1B0CB96</accession>
<organism evidence="8 9">
    <name type="scientific">Lutzomyia longipalpis</name>
    <name type="common">Sand fly</name>
    <dbReference type="NCBI Taxonomy" id="7200"/>
    <lineage>
        <taxon>Eukaryota</taxon>
        <taxon>Metazoa</taxon>
        <taxon>Ecdysozoa</taxon>
        <taxon>Arthropoda</taxon>
        <taxon>Hexapoda</taxon>
        <taxon>Insecta</taxon>
        <taxon>Pterygota</taxon>
        <taxon>Neoptera</taxon>
        <taxon>Endopterygota</taxon>
        <taxon>Diptera</taxon>
        <taxon>Nematocera</taxon>
        <taxon>Psychodoidea</taxon>
        <taxon>Psychodidae</taxon>
        <taxon>Lutzomyia</taxon>
        <taxon>Lutzomyia</taxon>
    </lineage>
</organism>
<evidence type="ECO:0000256" key="1">
    <source>
        <dbReference type="ARBA" id="ARBA00004173"/>
    </source>
</evidence>
<reference evidence="8" key="1">
    <citation type="submission" date="2020-05" db="UniProtKB">
        <authorList>
            <consortium name="EnsemblMetazoa"/>
        </authorList>
    </citation>
    <scope>IDENTIFICATION</scope>
    <source>
        <strain evidence="8">Jacobina</strain>
    </source>
</reference>
<dbReference type="InterPro" id="IPR019368">
    <property type="entry name" value="Ribosomal_mS29"/>
</dbReference>
<keyword evidence="4" id="KW-0689">Ribosomal protein</keyword>
<dbReference type="EMBL" id="AJWK01004929">
    <property type="status" value="NOT_ANNOTATED_CDS"/>
    <property type="molecule type" value="Genomic_DNA"/>
</dbReference>
<dbReference type="InterPro" id="IPR008092">
    <property type="entry name" value="Ribosomal_mS29_met"/>
</dbReference>